<dbReference type="InterPro" id="IPR052592">
    <property type="entry name" value="LRR-RLK"/>
</dbReference>
<evidence type="ECO:0000256" key="2">
    <source>
        <dbReference type="ARBA" id="ARBA00009592"/>
    </source>
</evidence>
<evidence type="ECO:0000259" key="14">
    <source>
        <dbReference type="Pfam" id="PF08263"/>
    </source>
</evidence>
<comment type="similarity">
    <text evidence="2">Belongs to the RLP family.</text>
</comment>
<evidence type="ECO:0000256" key="4">
    <source>
        <dbReference type="ARBA" id="ARBA00022614"/>
    </source>
</evidence>
<dbReference type="Gene3D" id="3.80.10.10">
    <property type="entry name" value="Ribonuclease Inhibitor"/>
    <property type="match status" value="5"/>
</dbReference>
<reference evidence="15" key="1">
    <citation type="submission" date="2023-07" db="EMBL/GenBank/DDBJ databases">
        <title>A chromosome-level genome assembly of Lolium multiflorum.</title>
        <authorList>
            <person name="Chen Y."/>
            <person name="Copetti D."/>
            <person name="Kolliker R."/>
            <person name="Studer B."/>
        </authorList>
    </citation>
    <scope>NUCLEOTIDE SEQUENCE</scope>
    <source>
        <strain evidence="15">02402/16</strain>
        <tissue evidence="15">Leaf</tissue>
    </source>
</reference>
<dbReference type="FunFam" id="3.80.10.10:FF:000213">
    <property type="entry name" value="Tyrosine-sulfated glycopeptide receptor 1"/>
    <property type="match status" value="1"/>
</dbReference>
<evidence type="ECO:0000256" key="7">
    <source>
        <dbReference type="ARBA" id="ARBA00022737"/>
    </source>
</evidence>
<evidence type="ECO:0000256" key="10">
    <source>
        <dbReference type="ARBA" id="ARBA00023170"/>
    </source>
</evidence>
<feature type="transmembrane region" description="Helical" evidence="12">
    <location>
        <begin position="688"/>
        <end position="709"/>
    </location>
</feature>
<keyword evidence="4" id="KW-0433">Leucine-rich repeat</keyword>
<dbReference type="EMBL" id="JAUUTY010000453">
    <property type="protein sequence ID" value="KAK1601373.1"/>
    <property type="molecule type" value="Genomic_DNA"/>
</dbReference>
<evidence type="ECO:0000256" key="3">
    <source>
        <dbReference type="ARBA" id="ARBA00022475"/>
    </source>
</evidence>
<dbReference type="SMART" id="SM00369">
    <property type="entry name" value="LRR_TYP"/>
    <property type="match status" value="8"/>
</dbReference>
<dbReference type="InterPro" id="IPR013210">
    <property type="entry name" value="LRR_N_plant-typ"/>
</dbReference>
<evidence type="ECO:0000256" key="8">
    <source>
        <dbReference type="ARBA" id="ARBA00022989"/>
    </source>
</evidence>
<comment type="caution">
    <text evidence="15">The sequence shown here is derived from an EMBL/GenBank/DDBJ whole genome shotgun (WGS) entry which is preliminary data.</text>
</comment>
<evidence type="ECO:0000256" key="6">
    <source>
        <dbReference type="ARBA" id="ARBA00022729"/>
    </source>
</evidence>
<keyword evidence="6 13" id="KW-0732">Signal</keyword>
<dbReference type="FunFam" id="3.80.10.10:FF:002651">
    <property type="entry name" value="Uncharacterized protein"/>
    <property type="match status" value="1"/>
</dbReference>
<keyword evidence="16" id="KW-1185">Reference proteome</keyword>
<keyword evidence="7" id="KW-0677">Repeat</keyword>
<evidence type="ECO:0000256" key="5">
    <source>
        <dbReference type="ARBA" id="ARBA00022692"/>
    </source>
</evidence>
<keyword evidence="10" id="KW-0675">Receptor</keyword>
<gene>
    <name evidence="15" type="ORF">QYE76_037636</name>
</gene>
<dbReference type="Pfam" id="PF08263">
    <property type="entry name" value="LRRNT_2"/>
    <property type="match status" value="1"/>
</dbReference>
<dbReference type="PANTHER" id="PTHR48054:SF82">
    <property type="entry name" value="LRR RECEPTOR-LIKE SERINE_THREONINE-PROTEIN KINASE FLS2"/>
    <property type="match status" value="1"/>
</dbReference>
<protein>
    <recommendedName>
        <fullName evidence="14">Leucine-rich repeat-containing N-terminal plant-type domain-containing protein</fullName>
    </recommendedName>
</protein>
<comment type="subcellular location">
    <subcellularLocation>
        <location evidence="1">Cell membrane</location>
    </subcellularLocation>
</comment>
<keyword evidence="3" id="KW-1003">Cell membrane</keyword>
<evidence type="ECO:0000256" key="11">
    <source>
        <dbReference type="ARBA" id="ARBA00023180"/>
    </source>
</evidence>
<feature type="signal peptide" evidence="13">
    <location>
        <begin position="1"/>
        <end position="36"/>
    </location>
</feature>
<keyword evidence="9 12" id="KW-0472">Membrane</keyword>
<dbReference type="Pfam" id="PF00560">
    <property type="entry name" value="LRR_1"/>
    <property type="match status" value="6"/>
</dbReference>
<dbReference type="SMART" id="SM00365">
    <property type="entry name" value="LRR_SD22"/>
    <property type="match status" value="5"/>
</dbReference>
<evidence type="ECO:0000256" key="12">
    <source>
        <dbReference type="SAM" id="Phobius"/>
    </source>
</evidence>
<proteinExistence type="inferred from homology"/>
<dbReference type="PANTHER" id="PTHR48054">
    <property type="entry name" value="RECEPTOR KINASE-LIKE PROTEIN XA21"/>
    <property type="match status" value="1"/>
</dbReference>
<evidence type="ECO:0000313" key="15">
    <source>
        <dbReference type="EMBL" id="KAK1601373.1"/>
    </source>
</evidence>
<dbReference type="PRINTS" id="PR00019">
    <property type="entry name" value="LEURICHRPT"/>
</dbReference>
<dbReference type="FunFam" id="3.80.10.10:FF:000041">
    <property type="entry name" value="LRR receptor-like serine/threonine-protein kinase ERECTA"/>
    <property type="match status" value="1"/>
</dbReference>
<evidence type="ECO:0000256" key="9">
    <source>
        <dbReference type="ARBA" id="ARBA00023136"/>
    </source>
</evidence>
<keyword evidence="8 12" id="KW-1133">Transmembrane helix</keyword>
<evidence type="ECO:0000313" key="16">
    <source>
        <dbReference type="Proteomes" id="UP001231189"/>
    </source>
</evidence>
<keyword evidence="11" id="KW-0325">Glycoprotein</keyword>
<dbReference type="Pfam" id="PF13855">
    <property type="entry name" value="LRR_8"/>
    <property type="match status" value="2"/>
</dbReference>
<name>A0AAD8QEW7_LOLMU</name>
<dbReference type="InterPro" id="IPR032675">
    <property type="entry name" value="LRR_dom_sf"/>
</dbReference>
<keyword evidence="5 12" id="KW-0812">Transmembrane</keyword>
<feature type="domain" description="Leucine-rich repeat-containing N-terminal plant-type" evidence="14">
    <location>
        <begin position="40"/>
        <end position="77"/>
    </location>
</feature>
<dbReference type="InterPro" id="IPR003591">
    <property type="entry name" value="Leu-rich_rpt_typical-subtyp"/>
</dbReference>
<dbReference type="Proteomes" id="UP001231189">
    <property type="component" value="Unassembled WGS sequence"/>
</dbReference>
<accession>A0AAD8QEW7</accession>
<sequence>MQPIYFSHSMYTRKFHMPSLGLALVLLVSLVSPISSCTEQEKRSLLQFLAGLSQDSGLTSSWRSHTNCCTWEGITCNQDWKVTDISLPSRGLEGSISPFLGNLSGLSRLNLSHNSLSGGLPLELVSSSSIIVLDVSFNRLTGGLHELPSSTTTRPLQVLNISSNLFTGRFPSTLWEVMKSLVILNASTNSFTGQIPTANCVSTPYFAVLELSFNQFSGNIPHGLSNCTVLKLLSAGHNNLGGTLPEDLFNVTSLEHLSLPSNWLQGSLDGIKKLTNLVILDLGGNFLSGNIPGSIGDLRRLEELHLGHNNMSGELPTALSNCTNLVTVDLKTNMFSGELSKVNFSNLSSLKKIDLLRNHFTGNIPDSLYSCSKLTALRLSHNNFHGQLSERIDNLKSLSFLSLVNNSLTDITRTIQILGKSRSLTTLFIGLNFLHETMPEDDNIDGFQNLKVLSISDCSLSGKIPHWLSKLTSLELLFLHNNQLTGTIPDWISSLNVLFFLDVSNNKLIGEIPAALMEMPMLKSDKTAPKVFFELPVYAFSPSLQYLMPSAYPKALDLSINNFTGLIPENIGRLKGLTFLYLGSNKLSGEIPEAICTLTNLQVLDLSSNHLTGTIPAALNNLHFLSNFSISNNDLEGPIPTTGQLSTFPSSSYDGNPKLCGPMIVNRCGSTEAGSVSIVSTKEIDTEVIIAIAFGAFFIVGVMYDQIVLARHFG</sequence>
<dbReference type="PROSITE" id="PS51450">
    <property type="entry name" value="LRR"/>
    <property type="match status" value="1"/>
</dbReference>
<evidence type="ECO:0000256" key="1">
    <source>
        <dbReference type="ARBA" id="ARBA00004236"/>
    </source>
</evidence>
<dbReference type="GO" id="GO:0005886">
    <property type="term" value="C:plasma membrane"/>
    <property type="evidence" value="ECO:0007669"/>
    <property type="project" value="UniProtKB-SubCell"/>
</dbReference>
<evidence type="ECO:0000256" key="13">
    <source>
        <dbReference type="SAM" id="SignalP"/>
    </source>
</evidence>
<feature type="chain" id="PRO_5042005137" description="Leucine-rich repeat-containing N-terminal plant-type domain-containing protein" evidence="13">
    <location>
        <begin position="37"/>
        <end position="714"/>
    </location>
</feature>
<dbReference type="AlphaFoldDB" id="A0AAD8QEW7"/>
<dbReference type="InterPro" id="IPR001611">
    <property type="entry name" value="Leu-rich_rpt"/>
</dbReference>
<dbReference type="SUPFAM" id="SSF52058">
    <property type="entry name" value="L domain-like"/>
    <property type="match status" value="3"/>
</dbReference>
<organism evidence="15 16">
    <name type="scientific">Lolium multiflorum</name>
    <name type="common">Italian ryegrass</name>
    <name type="synonym">Lolium perenne subsp. multiflorum</name>
    <dbReference type="NCBI Taxonomy" id="4521"/>
    <lineage>
        <taxon>Eukaryota</taxon>
        <taxon>Viridiplantae</taxon>
        <taxon>Streptophyta</taxon>
        <taxon>Embryophyta</taxon>
        <taxon>Tracheophyta</taxon>
        <taxon>Spermatophyta</taxon>
        <taxon>Magnoliopsida</taxon>
        <taxon>Liliopsida</taxon>
        <taxon>Poales</taxon>
        <taxon>Poaceae</taxon>
        <taxon>BOP clade</taxon>
        <taxon>Pooideae</taxon>
        <taxon>Poodae</taxon>
        <taxon>Poeae</taxon>
        <taxon>Poeae Chloroplast Group 2 (Poeae type)</taxon>
        <taxon>Loliodinae</taxon>
        <taxon>Loliinae</taxon>
        <taxon>Lolium</taxon>
    </lineage>
</organism>